<dbReference type="Proteomes" id="UP000309488">
    <property type="component" value="Unassembled WGS sequence"/>
</dbReference>
<evidence type="ECO:0000313" key="3">
    <source>
        <dbReference type="Proteomes" id="UP000309488"/>
    </source>
</evidence>
<sequence>MKKRLLLSLSLMLFLLTSKGQQKIRDTIVSDRQENAKTERMLGSNVLKRHYKIAKLVMSDSKFGNDQIALNNDQGESRKYRIRKKFNIPSSEDMYLFILNCL</sequence>
<evidence type="ECO:0000256" key="1">
    <source>
        <dbReference type="SAM" id="SignalP"/>
    </source>
</evidence>
<feature type="signal peptide" evidence="1">
    <location>
        <begin position="1"/>
        <end position="20"/>
    </location>
</feature>
<reference evidence="2 3" key="1">
    <citation type="submission" date="2019-04" db="EMBL/GenBank/DDBJ databases">
        <title>Pedobacter sp. RP-3-22 sp. nov., isolated from Arctic soil.</title>
        <authorList>
            <person name="Dahal R.H."/>
            <person name="Kim D.-U."/>
        </authorList>
    </citation>
    <scope>NUCLEOTIDE SEQUENCE [LARGE SCALE GENOMIC DNA]</scope>
    <source>
        <strain evidence="2 3">RP-3-22</strain>
    </source>
</reference>
<gene>
    <name evidence="2" type="ORF">FA048_09640</name>
</gene>
<name>A0A4U1CWR9_9SPHI</name>
<dbReference type="EMBL" id="SWBR01000002">
    <property type="protein sequence ID" value="TKC10438.1"/>
    <property type="molecule type" value="Genomic_DNA"/>
</dbReference>
<organism evidence="2 3">
    <name type="scientific">Pedobacter polaris</name>
    <dbReference type="NCBI Taxonomy" id="2571273"/>
    <lineage>
        <taxon>Bacteria</taxon>
        <taxon>Pseudomonadati</taxon>
        <taxon>Bacteroidota</taxon>
        <taxon>Sphingobacteriia</taxon>
        <taxon>Sphingobacteriales</taxon>
        <taxon>Sphingobacteriaceae</taxon>
        <taxon>Pedobacter</taxon>
    </lineage>
</organism>
<comment type="caution">
    <text evidence="2">The sequence shown here is derived from an EMBL/GenBank/DDBJ whole genome shotgun (WGS) entry which is preliminary data.</text>
</comment>
<protein>
    <submittedName>
        <fullName evidence="2">Uncharacterized protein</fullName>
    </submittedName>
</protein>
<keyword evidence="3" id="KW-1185">Reference proteome</keyword>
<keyword evidence="1" id="KW-0732">Signal</keyword>
<feature type="chain" id="PRO_5020428165" evidence="1">
    <location>
        <begin position="21"/>
        <end position="102"/>
    </location>
</feature>
<dbReference type="RefSeq" id="WP_136840278.1">
    <property type="nucleotide sequence ID" value="NZ_SWBR01000002.1"/>
</dbReference>
<evidence type="ECO:0000313" key="2">
    <source>
        <dbReference type="EMBL" id="TKC10438.1"/>
    </source>
</evidence>
<dbReference type="AlphaFoldDB" id="A0A4U1CWR9"/>
<proteinExistence type="predicted"/>
<accession>A0A4U1CWR9</accession>